<name>A0A164QN40_BACCE</name>
<protein>
    <submittedName>
        <fullName evidence="1">Uncharacterized protein</fullName>
    </submittedName>
</protein>
<reference evidence="1 2" key="1">
    <citation type="submission" date="2015-09" db="EMBL/GenBank/DDBJ databases">
        <title>Bacillus cereus food isolates.</title>
        <authorList>
            <person name="Boekhorst J."/>
        </authorList>
    </citation>
    <scope>NUCLEOTIDE SEQUENCE [LARGE SCALE GENOMIC DNA]</scope>
    <source>
        <strain evidence="1 2">B4088</strain>
    </source>
</reference>
<dbReference type="EMBL" id="LJKE01000015">
    <property type="protein sequence ID" value="KZD71932.1"/>
    <property type="molecule type" value="Genomic_DNA"/>
</dbReference>
<dbReference type="PATRIC" id="fig|1396.535.peg.4142"/>
<proteinExistence type="predicted"/>
<sequence length="139" mass="16328">MHPAVIDVSLRREIKSLVEYGYVVEVLTRGGQIVPFEISVTLHHDLKMGTIHDTDEPILENASYASLWDIYEVIEEIKREMHIETGYEMKDYLLKYVKMPVKEEIEWDLNPIIELALATHDIRWCEKIHSSVRSYKTKL</sequence>
<gene>
    <name evidence="1" type="ORF">B4088_0393</name>
</gene>
<comment type="caution">
    <text evidence="1">The sequence shown here is derived from an EMBL/GenBank/DDBJ whole genome shotgun (WGS) entry which is preliminary data.</text>
</comment>
<dbReference type="Proteomes" id="UP000076482">
    <property type="component" value="Unassembled WGS sequence"/>
</dbReference>
<evidence type="ECO:0000313" key="1">
    <source>
        <dbReference type="EMBL" id="KZD71932.1"/>
    </source>
</evidence>
<evidence type="ECO:0000313" key="2">
    <source>
        <dbReference type="Proteomes" id="UP000076482"/>
    </source>
</evidence>
<organism evidence="1 2">
    <name type="scientific">Bacillus cereus</name>
    <dbReference type="NCBI Taxonomy" id="1396"/>
    <lineage>
        <taxon>Bacteria</taxon>
        <taxon>Bacillati</taxon>
        <taxon>Bacillota</taxon>
        <taxon>Bacilli</taxon>
        <taxon>Bacillales</taxon>
        <taxon>Bacillaceae</taxon>
        <taxon>Bacillus</taxon>
        <taxon>Bacillus cereus group</taxon>
    </lineage>
</organism>
<dbReference type="AlphaFoldDB" id="A0A164QN40"/>
<accession>A0A164QN40</accession>
<dbReference type="RefSeq" id="WP_063259625.1">
    <property type="nucleotide sequence ID" value="NZ_LJKE01000015.1"/>
</dbReference>